<name>A0A8J3CBE3_9PSEU</name>
<accession>A0A8J3CBE3</accession>
<comment type="caution">
    <text evidence="1">The sequence shown here is derived from an EMBL/GenBank/DDBJ whole genome shotgun (WGS) entry which is preliminary data.</text>
</comment>
<dbReference type="Proteomes" id="UP000637578">
    <property type="component" value="Unassembled WGS sequence"/>
</dbReference>
<gene>
    <name evidence="1" type="ORF">GCM10012275_44870</name>
</gene>
<proteinExistence type="predicted"/>
<keyword evidence="2" id="KW-1185">Reference proteome</keyword>
<reference evidence="1" key="2">
    <citation type="submission" date="2020-09" db="EMBL/GenBank/DDBJ databases">
        <authorList>
            <person name="Sun Q."/>
            <person name="Zhou Y."/>
        </authorList>
    </citation>
    <scope>NUCLEOTIDE SEQUENCE</scope>
    <source>
        <strain evidence="1">CGMCC 4.5737</strain>
    </source>
</reference>
<dbReference type="AlphaFoldDB" id="A0A8J3CBE3"/>
<evidence type="ECO:0000313" key="1">
    <source>
        <dbReference type="EMBL" id="GGM69469.1"/>
    </source>
</evidence>
<protein>
    <submittedName>
        <fullName evidence="1">Uncharacterized protein</fullName>
    </submittedName>
</protein>
<dbReference type="RefSeq" id="WP_189060384.1">
    <property type="nucleotide sequence ID" value="NZ_BMMK01000024.1"/>
</dbReference>
<organism evidence="1 2">
    <name type="scientific">Longimycelium tulufanense</name>
    <dbReference type="NCBI Taxonomy" id="907463"/>
    <lineage>
        <taxon>Bacteria</taxon>
        <taxon>Bacillati</taxon>
        <taxon>Actinomycetota</taxon>
        <taxon>Actinomycetes</taxon>
        <taxon>Pseudonocardiales</taxon>
        <taxon>Pseudonocardiaceae</taxon>
        <taxon>Longimycelium</taxon>
    </lineage>
</organism>
<sequence>MAIANSSGGAARRILSLVAASTLAGIAIGAISAAGVWADLGARLGLVHHAHGMAPIVERTVDTSGFAPAASHSCPTGSTAAQVGVLPPEANAGRQTVADAQRAGLALCPGRVVRDVEEEWPKIDQLIERARDRGTSMVKLPVQGLRDAGDSVVDVLSQQAAHLRELINAWRG</sequence>
<reference evidence="1" key="1">
    <citation type="journal article" date="2014" name="Int. J. Syst. Evol. Microbiol.">
        <title>Complete genome sequence of Corynebacterium casei LMG S-19264T (=DSM 44701T), isolated from a smear-ripened cheese.</title>
        <authorList>
            <consortium name="US DOE Joint Genome Institute (JGI-PGF)"/>
            <person name="Walter F."/>
            <person name="Albersmeier A."/>
            <person name="Kalinowski J."/>
            <person name="Ruckert C."/>
        </authorList>
    </citation>
    <scope>NUCLEOTIDE SEQUENCE</scope>
    <source>
        <strain evidence="1">CGMCC 4.5737</strain>
    </source>
</reference>
<dbReference type="EMBL" id="BMMK01000024">
    <property type="protein sequence ID" value="GGM69469.1"/>
    <property type="molecule type" value="Genomic_DNA"/>
</dbReference>
<evidence type="ECO:0000313" key="2">
    <source>
        <dbReference type="Proteomes" id="UP000637578"/>
    </source>
</evidence>